<feature type="signal peptide" evidence="1">
    <location>
        <begin position="1"/>
        <end position="26"/>
    </location>
</feature>
<protein>
    <recommendedName>
        <fullName evidence="2">DUF4440 domain-containing protein</fullName>
    </recommendedName>
</protein>
<dbReference type="Pfam" id="PF14534">
    <property type="entry name" value="DUF4440"/>
    <property type="match status" value="1"/>
</dbReference>
<keyword evidence="4" id="KW-1185">Reference proteome</keyword>
<sequence length="301" mass="33124">MWTRLGCVAALMMCAAVGWTSGIVQAADDPQAEIKGVGEKVVAAFNAGKADELAALFLPQGEWIDENGVVYMGREEIQEILTAYFQKYTGAKMAVTPDSIRPVGPVAIEEGVREITAGKEQGTAQLRYIAVFAKSDVGWQIASVRDFTNDPAPTPHDYLKPLEWLVGDWVNEGADAHVQITYRWSDDGNFLLGDYHVIRDGKEVMNSSQRVAWDPLAGKVRSWMFDSDGGFAESTWTNVENDWVLKSQAVMPDGLTGSATITISKADKDRFTMSGSDRIVGTMWDDDFEVTVVRKLTRASK</sequence>
<organism evidence="3 4">
    <name type="scientific">Planctomicrobium piriforme</name>
    <dbReference type="NCBI Taxonomy" id="1576369"/>
    <lineage>
        <taxon>Bacteria</taxon>
        <taxon>Pseudomonadati</taxon>
        <taxon>Planctomycetota</taxon>
        <taxon>Planctomycetia</taxon>
        <taxon>Planctomycetales</taxon>
        <taxon>Planctomycetaceae</taxon>
        <taxon>Planctomicrobium</taxon>
    </lineage>
</organism>
<dbReference type="AlphaFoldDB" id="A0A1I3PT13"/>
<proteinExistence type="predicted"/>
<evidence type="ECO:0000313" key="4">
    <source>
        <dbReference type="Proteomes" id="UP000199518"/>
    </source>
</evidence>
<evidence type="ECO:0000256" key="1">
    <source>
        <dbReference type="SAM" id="SignalP"/>
    </source>
</evidence>
<dbReference type="Gene3D" id="3.10.450.50">
    <property type="match status" value="1"/>
</dbReference>
<evidence type="ECO:0000313" key="3">
    <source>
        <dbReference type="EMBL" id="SFJ24629.1"/>
    </source>
</evidence>
<dbReference type="STRING" id="1576369.SAMN05421753_11729"/>
<dbReference type="RefSeq" id="WP_092054321.1">
    <property type="nucleotide sequence ID" value="NZ_FOQD01000017.1"/>
</dbReference>
<accession>A0A1I3PT13</accession>
<dbReference type="Proteomes" id="UP000199518">
    <property type="component" value="Unassembled WGS sequence"/>
</dbReference>
<dbReference type="InterPro" id="IPR027843">
    <property type="entry name" value="DUF4440"/>
</dbReference>
<feature type="domain" description="DUF4440" evidence="2">
    <location>
        <begin position="35"/>
        <end position="141"/>
    </location>
</feature>
<evidence type="ECO:0000259" key="2">
    <source>
        <dbReference type="Pfam" id="PF14534"/>
    </source>
</evidence>
<dbReference type="SUPFAM" id="SSF54427">
    <property type="entry name" value="NTF2-like"/>
    <property type="match status" value="1"/>
</dbReference>
<dbReference type="InterPro" id="IPR032710">
    <property type="entry name" value="NTF2-like_dom_sf"/>
</dbReference>
<dbReference type="NCBIfam" id="TIGR02246">
    <property type="entry name" value="SgcJ/EcaC family oxidoreductase"/>
    <property type="match status" value="1"/>
</dbReference>
<name>A0A1I3PT13_9PLAN</name>
<feature type="chain" id="PRO_5011538347" description="DUF4440 domain-containing protein" evidence="1">
    <location>
        <begin position="27"/>
        <end position="301"/>
    </location>
</feature>
<dbReference type="OrthoDB" id="263788at2"/>
<dbReference type="InterPro" id="IPR011944">
    <property type="entry name" value="Steroid_delta5-4_isomerase"/>
</dbReference>
<reference evidence="4" key="1">
    <citation type="submission" date="2016-10" db="EMBL/GenBank/DDBJ databases">
        <authorList>
            <person name="Varghese N."/>
            <person name="Submissions S."/>
        </authorList>
    </citation>
    <scope>NUCLEOTIDE SEQUENCE [LARGE SCALE GENOMIC DNA]</scope>
    <source>
        <strain evidence="4">DSM 26348</strain>
    </source>
</reference>
<keyword evidence="1" id="KW-0732">Signal</keyword>
<dbReference type="EMBL" id="FOQD01000017">
    <property type="protein sequence ID" value="SFJ24629.1"/>
    <property type="molecule type" value="Genomic_DNA"/>
</dbReference>
<gene>
    <name evidence="3" type="ORF">SAMN05421753_11729</name>
</gene>